<dbReference type="Pfam" id="PF13361">
    <property type="entry name" value="UvrD_C"/>
    <property type="match status" value="1"/>
</dbReference>
<comment type="catalytic activity">
    <reaction evidence="11">
        <text>ATP + H2O = ADP + phosphate + H(+)</text>
        <dbReference type="Rhea" id="RHEA:13065"/>
        <dbReference type="ChEBI" id="CHEBI:15377"/>
        <dbReference type="ChEBI" id="CHEBI:15378"/>
        <dbReference type="ChEBI" id="CHEBI:30616"/>
        <dbReference type="ChEBI" id="CHEBI:43474"/>
        <dbReference type="ChEBI" id="CHEBI:456216"/>
        <dbReference type="EC" id="5.6.2.4"/>
    </reaction>
</comment>
<evidence type="ECO:0000256" key="12">
    <source>
        <dbReference type="PROSITE-ProRule" id="PRU00560"/>
    </source>
</evidence>
<dbReference type="NCBIfam" id="NF008743">
    <property type="entry name" value="PRK11773.1"/>
    <property type="match status" value="1"/>
</dbReference>
<evidence type="ECO:0000259" key="14">
    <source>
        <dbReference type="PROSITE" id="PS51217"/>
    </source>
</evidence>
<keyword evidence="2 12" id="KW-0547">Nucleotide-binding</keyword>
<accession>A0A251X5C1</accession>
<dbReference type="Gene3D" id="3.40.50.300">
    <property type="entry name" value="P-loop containing nucleotide triphosphate hydrolases"/>
    <property type="match status" value="2"/>
</dbReference>
<comment type="catalytic activity">
    <reaction evidence="8">
        <text>Couples ATP hydrolysis with the unwinding of duplex DNA by translocating in the 3'-5' direction.</text>
        <dbReference type="EC" id="5.6.2.4"/>
    </reaction>
</comment>
<feature type="binding site" evidence="12">
    <location>
        <begin position="33"/>
        <end position="40"/>
    </location>
    <ligand>
        <name>ATP</name>
        <dbReference type="ChEBI" id="CHEBI:30616"/>
    </ligand>
</feature>
<dbReference type="InterPro" id="IPR000212">
    <property type="entry name" value="DNA_helicase_UvrD/REP"/>
</dbReference>
<dbReference type="Gene3D" id="1.10.10.160">
    <property type="match status" value="1"/>
</dbReference>
<keyword evidence="7" id="KW-0413">Isomerase</keyword>
<keyword evidence="3 12" id="KW-0378">Hydrolase</keyword>
<gene>
    <name evidence="15" type="ORF">TPSD3_16010</name>
</gene>
<dbReference type="PANTHER" id="PTHR11070">
    <property type="entry name" value="UVRD / RECB / PCRA DNA HELICASE FAMILY MEMBER"/>
    <property type="match status" value="1"/>
</dbReference>
<dbReference type="Pfam" id="PF00580">
    <property type="entry name" value="UvrD-helicase"/>
    <property type="match status" value="1"/>
</dbReference>
<dbReference type="AlphaFoldDB" id="A0A251X5C1"/>
<dbReference type="GO" id="GO:0003677">
    <property type="term" value="F:DNA binding"/>
    <property type="evidence" value="ECO:0007669"/>
    <property type="project" value="UniProtKB-KW"/>
</dbReference>
<protein>
    <recommendedName>
        <fullName evidence="9">DNA 3'-5' helicase</fullName>
        <ecNumber evidence="9">5.6.2.4</ecNumber>
    </recommendedName>
    <alternativeName>
        <fullName evidence="10">DNA 3'-5' helicase II</fullName>
    </alternativeName>
</protein>
<evidence type="ECO:0000313" key="15">
    <source>
        <dbReference type="EMBL" id="OUD12586.1"/>
    </source>
</evidence>
<comment type="similarity">
    <text evidence="1">Belongs to the helicase family. UvrD subfamily.</text>
</comment>
<feature type="domain" description="UvrD-like helicase ATP-binding" evidence="13">
    <location>
        <begin position="12"/>
        <end position="291"/>
    </location>
</feature>
<reference evidence="15 16" key="1">
    <citation type="submission" date="2016-12" db="EMBL/GenBank/DDBJ databases">
        <title>Thioflexothrix psekupsii D3 genome sequencing and assembly.</title>
        <authorList>
            <person name="Fomenkov A."/>
            <person name="Vincze T."/>
            <person name="Grabovich M."/>
            <person name="Anton B.P."/>
            <person name="Dubinina G."/>
            <person name="Orlova M."/>
            <person name="Belousova E."/>
            <person name="Roberts R.J."/>
        </authorList>
    </citation>
    <scope>NUCLEOTIDE SEQUENCE [LARGE SCALE GENOMIC DNA]</scope>
    <source>
        <strain evidence="15">D3</strain>
    </source>
</reference>
<dbReference type="RefSeq" id="WP_086489545.1">
    <property type="nucleotide sequence ID" value="NZ_MSLT01000023.1"/>
</dbReference>
<evidence type="ECO:0000313" key="16">
    <source>
        <dbReference type="Proteomes" id="UP000194798"/>
    </source>
</evidence>
<keyword evidence="16" id="KW-1185">Reference proteome</keyword>
<evidence type="ECO:0000256" key="11">
    <source>
        <dbReference type="ARBA" id="ARBA00048988"/>
    </source>
</evidence>
<dbReference type="GO" id="GO:0005524">
    <property type="term" value="F:ATP binding"/>
    <property type="evidence" value="ECO:0007669"/>
    <property type="project" value="UniProtKB-UniRule"/>
</dbReference>
<evidence type="ECO:0000256" key="10">
    <source>
        <dbReference type="ARBA" id="ARBA00034923"/>
    </source>
</evidence>
<evidence type="ECO:0000259" key="13">
    <source>
        <dbReference type="PROSITE" id="PS51198"/>
    </source>
</evidence>
<dbReference type="InterPro" id="IPR014016">
    <property type="entry name" value="UvrD-like_ATP-bd"/>
</dbReference>
<dbReference type="Proteomes" id="UP000194798">
    <property type="component" value="Unassembled WGS sequence"/>
</dbReference>
<evidence type="ECO:0000256" key="8">
    <source>
        <dbReference type="ARBA" id="ARBA00034617"/>
    </source>
</evidence>
<sequence length="712" mass="82276">MNICDDASLLLNDLNTAQREAVAAPETHVLVLAGAGSGKTRVLVHRIAWLLQCQLARANHILAVTFTNRAANEMRDRIQKLLGYNPSGLLTGTFHGIAYYLLRQHWQLAQLPETFQILDSDEQLRLIKRIIKEAKIDDKVFSPKKIQQFINACKEKAQRAQSVVLMSTDRETQAALTVYQFYEQTCQQSGLVDFTELLLKTYELLRDDESLRKHYQTRFKHILVDEFQDTNYLQYEWLKLIAGPAAKLFIVGDDDQSIYSWRGARIENIQLLPVEFKETLLIRLEQNYRSTKMILTAANAVIRNNKNRLGKELWTNGTEGDPLFLYKAHNEINEAEFIVHKIKLLGKDYHNNAILYRTSSQSRVLEEALIDQQIPYRIYGGMRFYERAEIKDVLAYLRLAVYSDDDAAFERIINTPKRGIGERTIEPIRALARQQGISLWRASRLLLADNGFKGRAAKTITEFLHYIESLIEQTHTLLLSDLIKKIIETCGLPDFYLKDNKEEGQRRIENLAELISAARQFEIFNRDEEKPILTFLAHATLDANNDNANETNHVQLMTLHLAKGLEFKRVFLCGLEEGLFPHQNSLDEGNVEEERRLCYVGITRAREQLYLSHAETRYYYGERSYSRASRFIREIPAELIDHIRFNNAPNYQANVKNKNEKFAIGTPVLHHKFGRGIIVDKEGQGEFTRIQVDFSENDCKWIILAYSDIELL</sequence>
<evidence type="ECO:0000256" key="4">
    <source>
        <dbReference type="ARBA" id="ARBA00022806"/>
    </source>
</evidence>
<dbReference type="EMBL" id="MSLT01000023">
    <property type="protein sequence ID" value="OUD12586.1"/>
    <property type="molecule type" value="Genomic_DNA"/>
</dbReference>
<dbReference type="GO" id="GO:0043138">
    <property type="term" value="F:3'-5' DNA helicase activity"/>
    <property type="evidence" value="ECO:0007669"/>
    <property type="project" value="UniProtKB-EC"/>
</dbReference>
<keyword evidence="4 12" id="KW-0347">Helicase</keyword>
<dbReference type="PROSITE" id="PS51217">
    <property type="entry name" value="UVRD_HELICASE_CTER"/>
    <property type="match status" value="1"/>
</dbReference>
<evidence type="ECO:0000256" key="3">
    <source>
        <dbReference type="ARBA" id="ARBA00022801"/>
    </source>
</evidence>
<evidence type="ECO:0000256" key="1">
    <source>
        <dbReference type="ARBA" id="ARBA00009922"/>
    </source>
</evidence>
<dbReference type="GO" id="GO:0033202">
    <property type="term" value="C:DNA helicase complex"/>
    <property type="evidence" value="ECO:0007669"/>
    <property type="project" value="TreeGrafter"/>
</dbReference>
<evidence type="ECO:0000256" key="7">
    <source>
        <dbReference type="ARBA" id="ARBA00023235"/>
    </source>
</evidence>
<dbReference type="GO" id="GO:0005829">
    <property type="term" value="C:cytosol"/>
    <property type="evidence" value="ECO:0007669"/>
    <property type="project" value="TreeGrafter"/>
</dbReference>
<dbReference type="PANTHER" id="PTHR11070:SF2">
    <property type="entry name" value="ATP-DEPENDENT DNA HELICASE SRS2"/>
    <property type="match status" value="1"/>
</dbReference>
<keyword evidence="6" id="KW-0238">DNA-binding</keyword>
<dbReference type="CDD" id="cd17932">
    <property type="entry name" value="DEXQc_UvrD"/>
    <property type="match status" value="1"/>
</dbReference>
<proteinExistence type="inferred from homology"/>
<dbReference type="PROSITE" id="PS51198">
    <property type="entry name" value="UVRD_HELICASE_ATP_BIND"/>
    <property type="match status" value="1"/>
</dbReference>
<evidence type="ECO:0000256" key="6">
    <source>
        <dbReference type="ARBA" id="ARBA00023125"/>
    </source>
</evidence>
<dbReference type="Gene3D" id="1.10.486.10">
    <property type="entry name" value="PCRA, domain 4"/>
    <property type="match status" value="1"/>
</dbReference>
<evidence type="ECO:0000256" key="2">
    <source>
        <dbReference type="ARBA" id="ARBA00022741"/>
    </source>
</evidence>
<dbReference type="FunFam" id="1.10.486.10:FF:000003">
    <property type="entry name" value="ATP-dependent DNA helicase"/>
    <property type="match status" value="1"/>
</dbReference>
<evidence type="ECO:0000256" key="9">
    <source>
        <dbReference type="ARBA" id="ARBA00034808"/>
    </source>
</evidence>
<dbReference type="InterPro" id="IPR013986">
    <property type="entry name" value="DExx_box_DNA_helicase_dom_sf"/>
</dbReference>
<organism evidence="15 16">
    <name type="scientific">Thioflexithrix psekupsensis</name>
    <dbReference type="NCBI Taxonomy" id="1570016"/>
    <lineage>
        <taxon>Bacteria</taxon>
        <taxon>Pseudomonadati</taxon>
        <taxon>Pseudomonadota</taxon>
        <taxon>Gammaproteobacteria</taxon>
        <taxon>Thiotrichales</taxon>
        <taxon>Thioflexithrix</taxon>
    </lineage>
</organism>
<dbReference type="EC" id="5.6.2.4" evidence="9"/>
<dbReference type="InterPro" id="IPR027417">
    <property type="entry name" value="P-loop_NTPase"/>
</dbReference>
<feature type="domain" description="UvrD-like helicase C-terminal" evidence="14">
    <location>
        <begin position="292"/>
        <end position="564"/>
    </location>
</feature>
<evidence type="ECO:0000256" key="5">
    <source>
        <dbReference type="ARBA" id="ARBA00022840"/>
    </source>
</evidence>
<dbReference type="OrthoDB" id="9806690at2"/>
<comment type="caution">
    <text evidence="15">The sequence shown here is derived from an EMBL/GenBank/DDBJ whole genome shotgun (WGS) entry which is preliminary data.</text>
</comment>
<dbReference type="GO" id="GO:0016887">
    <property type="term" value="F:ATP hydrolysis activity"/>
    <property type="evidence" value="ECO:0007669"/>
    <property type="project" value="RHEA"/>
</dbReference>
<keyword evidence="5 12" id="KW-0067">ATP-binding</keyword>
<name>A0A251X5C1_9GAMM</name>
<dbReference type="InterPro" id="IPR014017">
    <property type="entry name" value="DNA_helicase_UvrD-like_C"/>
</dbReference>
<dbReference type="GO" id="GO:0000725">
    <property type="term" value="P:recombinational repair"/>
    <property type="evidence" value="ECO:0007669"/>
    <property type="project" value="TreeGrafter"/>
</dbReference>
<dbReference type="SUPFAM" id="SSF52540">
    <property type="entry name" value="P-loop containing nucleoside triphosphate hydrolases"/>
    <property type="match status" value="1"/>
</dbReference>